<comment type="caution">
    <text evidence="2">The sequence shown here is derived from an EMBL/GenBank/DDBJ whole genome shotgun (WGS) entry which is preliminary data.</text>
</comment>
<evidence type="ECO:0000313" key="2">
    <source>
        <dbReference type="EMBL" id="THH27862.1"/>
    </source>
</evidence>
<accession>A0A4S4MPE0</accession>
<keyword evidence="3" id="KW-1185">Reference proteome</keyword>
<feature type="compositionally biased region" description="Acidic residues" evidence="1">
    <location>
        <begin position="70"/>
        <end position="94"/>
    </location>
</feature>
<dbReference type="AlphaFoldDB" id="A0A4S4MPE0"/>
<dbReference type="OrthoDB" id="2803878at2759"/>
<feature type="compositionally biased region" description="Basic and acidic residues" evidence="1">
    <location>
        <begin position="37"/>
        <end position="48"/>
    </location>
</feature>
<evidence type="ECO:0000313" key="3">
    <source>
        <dbReference type="Proteomes" id="UP000308730"/>
    </source>
</evidence>
<organism evidence="2 3">
    <name type="scientific">Antrodiella citrinella</name>
    <dbReference type="NCBI Taxonomy" id="2447956"/>
    <lineage>
        <taxon>Eukaryota</taxon>
        <taxon>Fungi</taxon>
        <taxon>Dikarya</taxon>
        <taxon>Basidiomycota</taxon>
        <taxon>Agaricomycotina</taxon>
        <taxon>Agaricomycetes</taxon>
        <taxon>Polyporales</taxon>
        <taxon>Steccherinaceae</taxon>
        <taxon>Antrodiella</taxon>
    </lineage>
</organism>
<dbReference type="EMBL" id="SGPM01000219">
    <property type="protein sequence ID" value="THH27862.1"/>
    <property type="molecule type" value="Genomic_DNA"/>
</dbReference>
<dbReference type="Proteomes" id="UP000308730">
    <property type="component" value="Unassembled WGS sequence"/>
</dbReference>
<feature type="region of interest" description="Disordered" evidence="1">
    <location>
        <begin position="37"/>
        <end position="130"/>
    </location>
</feature>
<gene>
    <name evidence="2" type="ORF">EUX98_g6321</name>
</gene>
<proteinExistence type="predicted"/>
<reference evidence="2 3" key="1">
    <citation type="submission" date="2019-02" db="EMBL/GenBank/DDBJ databases">
        <title>Genome sequencing of the rare red list fungi Antrodiella citrinella (Flaviporus citrinellus).</title>
        <authorList>
            <person name="Buettner E."/>
            <person name="Kellner H."/>
        </authorList>
    </citation>
    <scope>NUCLEOTIDE SEQUENCE [LARGE SCALE GENOMIC DNA]</scope>
    <source>
        <strain evidence="2 3">DSM 108506</strain>
    </source>
</reference>
<feature type="compositionally biased region" description="Basic and acidic residues" evidence="1">
    <location>
        <begin position="95"/>
        <end position="109"/>
    </location>
</feature>
<protein>
    <submittedName>
        <fullName evidence="2">Uncharacterized protein</fullName>
    </submittedName>
</protein>
<evidence type="ECO:0000256" key="1">
    <source>
        <dbReference type="SAM" id="MobiDB-lite"/>
    </source>
</evidence>
<sequence length="423" mass="47029">MLTAARVAYALRYLNDHLPILDVPSPTASPRTRKIHAEIQEQITELRPKLGPPSSAHDDDGNDGNGLFDGDGDDDDDDDDDGPFADMDGRDEDESQHSPADKEEDRDSPANEDDGPPPNPPADDPLAPRISPLTKSAIRRVNAIVRAFPLARIQPATLLEVLMYMPSGSYAQVEDDALACLCRGYQPISFEQMNILLGRVKLSNLPPLAADLCLWPPAAVGDDAVQLLVSHERILTATHANQGSQWIFSLAKHLHVLSFAIHWGRLAGTGSQTFKTRFYKDAFSRQDHIFPAVAHVTSRTARYKIIDDQFKEEYAAWRRKNEPEITARNRYLRMYHMASFGAAVFVDTVWSVNTIVCHRSKAFGHVLNYIYDALPGPAETIFAPIHADTAMVVRMLARILGSPELESCVRRFLTDNPPLFINA</sequence>
<name>A0A4S4MPE0_9APHY</name>